<dbReference type="AlphaFoldDB" id="A0A0Q9Y8E0"/>
<feature type="transmembrane region" description="Helical" evidence="1">
    <location>
        <begin position="46"/>
        <end position="67"/>
    </location>
</feature>
<gene>
    <name evidence="2" type="ORF">ACA29_11100</name>
</gene>
<evidence type="ECO:0000313" key="2">
    <source>
        <dbReference type="EMBL" id="KRG12529.1"/>
    </source>
</evidence>
<reference evidence="2 3" key="1">
    <citation type="submission" date="2015-06" db="EMBL/GenBank/DDBJ databases">
        <title>Genome sequencing project of Bacillus galactosidilyticus PL133.</title>
        <authorList>
            <person name="Gaiero J."/>
            <person name="Nicol R."/>
            <person name="Habash M."/>
        </authorList>
    </citation>
    <scope>NUCLEOTIDE SEQUENCE [LARGE SCALE GENOMIC DNA]</scope>
    <source>
        <strain evidence="2 3">PL133</strain>
    </source>
</reference>
<evidence type="ECO:0000313" key="3">
    <source>
        <dbReference type="Proteomes" id="UP000053881"/>
    </source>
</evidence>
<feature type="transmembrane region" description="Helical" evidence="1">
    <location>
        <begin position="103"/>
        <end position="124"/>
    </location>
</feature>
<accession>A0A0Q9Y8E0</accession>
<feature type="transmembrane region" description="Helical" evidence="1">
    <location>
        <begin position="130"/>
        <end position="151"/>
    </location>
</feature>
<dbReference type="EMBL" id="LGPB01000091">
    <property type="protein sequence ID" value="KRG12529.1"/>
    <property type="molecule type" value="Genomic_DNA"/>
</dbReference>
<dbReference type="Proteomes" id="UP000053881">
    <property type="component" value="Unassembled WGS sequence"/>
</dbReference>
<name>A0A0Q9Y8E0_9BACI</name>
<keyword evidence="1" id="KW-0812">Transmembrane</keyword>
<dbReference type="PATRIC" id="fig|217031.4.peg.3679"/>
<sequence length="156" mass="18426">MRSSTLSMFLSLLMLFFAGWVLAVLYDAYAQFAKIINEDIAPPWEVSVSVWPFLLFLLYSLALFFFYRYKKNKKEKISLWFPMQFSEEDEREQAISGIACRKAFISTWISAPIAASALVFYPLFEEQFRYYPILIVLVLLIPTIQILTYFFHIRKI</sequence>
<protein>
    <submittedName>
        <fullName evidence="2">Uncharacterized protein</fullName>
    </submittedName>
</protein>
<organism evidence="2 3">
    <name type="scientific">Lederbergia galactosidilytica</name>
    <dbReference type="NCBI Taxonomy" id="217031"/>
    <lineage>
        <taxon>Bacteria</taxon>
        <taxon>Bacillati</taxon>
        <taxon>Bacillota</taxon>
        <taxon>Bacilli</taxon>
        <taxon>Bacillales</taxon>
        <taxon>Bacillaceae</taxon>
        <taxon>Lederbergia</taxon>
    </lineage>
</organism>
<evidence type="ECO:0000256" key="1">
    <source>
        <dbReference type="SAM" id="Phobius"/>
    </source>
</evidence>
<keyword evidence="1" id="KW-1133">Transmembrane helix</keyword>
<proteinExistence type="predicted"/>
<keyword evidence="1" id="KW-0472">Membrane</keyword>
<comment type="caution">
    <text evidence="2">The sequence shown here is derived from an EMBL/GenBank/DDBJ whole genome shotgun (WGS) entry which is preliminary data.</text>
</comment>